<dbReference type="AlphaFoldDB" id="A0A9P5V5Z4"/>
<evidence type="ECO:0000256" key="1">
    <source>
        <dbReference type="SAM" id="MobiDB-lite"/>
    </source>
</evidence>
<evidence type="ECO:0000313" key="3">
    <source>
        <dbReference type="Proteomes" id="UP000748756"/>
    </source>
</evidence>
<feature type="region of interest" description="Disordered" evidence="1">
    <location>
        <begin position="31"/>
        <end position="61"/>
    </location>
</feature>
<gene>
    <name evidence="2" type="ORF">BG015_002981</name>
</gene>
<name>A0A9P5V5Z4_9FUNG</name>
<dbReference type="Proteomes" id="UP000748756">
    <property type="component" value="Unassembled WGS sequence"/>
</dbReference>
<organism evidence="2 3">
    <name type="scientific">Linnemannia schmuckeri</name>
    <dbReference type="NCBI Taxonomy" id="64567"/>
    <lineage>
        <taxon>Eukaryota</taxon>
        <taxon>Fungi</taxon>
        <taxon>Fungi incertae sedis</taxon>
        <taxon>Mucoromycota</taxon>
        <taxon>Mortierellomycotina</taxon>
        <taxon>Mortierellomycetes</taxon>
        <taxon>Mortierellales</taxon>
        <taxon>Mortierellaceae</taxon>
        <taxon>Linnemannia</taxon>
    </lineage>
</organism>
<dbReference type="EMBL" id="JAAAUQ010001622">
    <property type="protein sequence ID" value="KAF9136847.1"/>
    <property type="molecule type" value="Genomic_DNA"/>
</dbReference>
<sequence length="133" mass="14685">MHIARLSLGPKEYVIIGIDFGIGNTATTTTLDSDPLARSETSPSRKFLPGQEKEETVTVDQPENHISSIELVSTPFDATFQQQQEIRPLFVVGGGDVRARKGSCPHLRSLKLLKGQARNMHIMRPNEFKSGIV</sequence>
<evidence type="ECO:0000313" key="2">
    <source>
        <dbReference type="EMBL" id="KAF9136847.1"/>
    </source>
</evidence>
<protein>
    <submittedName>
        <fullName evidence="2">Uncharacterized protein</fullName>
    </submittedName>
</protein>
<dbReference type="OrthoDB" id="2427108at2759"/>
<comment type="caution">
    <text evidence="2">The sequence shown here is derived from an EMBL/GenBank/DDBJ whole genome shotgun (WGS) entry which is preliminary data.</text>
</comment>
<keyword evidence="3" id="KW-1185">Reference proteome</keyword>
<proteinExistence type="predicted"/>
<reference evidence="2" key="1">
    <citation type="journal article" date="2020" name="Fungal Divers.">
        <title>Resolving the Mortierellaceae phylogeny through synthesis of multi-gene phylogenetics and phylogenomics.</title>
        <authorList>
            <person name="Vandepol N."/>
            <person name="Liber J."/>
            <person name="Desiro A."/>
            <person name="Na H."/>
            <person name="Kennedy M."/>
            <person name="Barry K."/>
            <person name="Grigoriev I.V."/>
            <person name="Miller A.N."/>
            <person name="O'Donnell K."/>
            <person name="Stajich J.E."/>
            <person name="Bonito G."/>
        </authorList>
    </citation>
    <scope>NUCLEOTIDE SEQUENCE</scope>
    <source>
        <strain evidence="2">NRRL 6426</strain>
    </source>
</reference>
<accession>A0A9P5V5Z4</accession>